<feature type="domain" description="LRRCT" evidence="6">
    <location>
        <begin position="260"/>
        <end position="320"/>
    </location>
</feature>
<evidence type="ECO:0000313" key="8">
    <source>
        <dbReference type="Proteomes" id="UP000276133"/>
    </source>
</evidence>
<dbReference type="OrthoDB" id="8861968at2759"/>
<dbReference type="PANTHER" id="PTHR24369">
    <property type="entry name" value="ANTIGEN BSP, PUTATIVE-RELATED"/>
    <property type="match status" value="1"/>
</dbReference>
<keyword evidence="4" id="KW-0472">Membrane</keyword>
<proteinExistence type="predicted"/>
<dbReference type="Gene3D" id="3.80.10.10">
    <property type="entry name" value="Ribonuclease Inhibitor"/>
    <property type="match status" value="2"/>
</dbReference>
<evidence type="ECO:0000259" key="6">
    <source>
        <dbReference type="SMART" id="SM00082"/>
    </source>
</evidence>
<dbReference type="InterPro" id="IPR003591">
    <property type="entry name" value="Leu-rich_rpt_typical-subtyp"/>
</dbReference>
<dbReference type="InterPro" id="IPR050541">
    <property type="entry name" value="LRR_TM_domain-containing"/>
</dbReference>
<sequence length="536" mass="62243">MNAFYAIILIISFRLVVSSAENLPILVNQINESYPFCTKVCQECRHLLMNCRNLNLSNFKLIKNPLPETEQIIFTGNSISAINGSIFLHDRPSIKSLNLSNNKITSINKNAFENLPSLNELILDKNSINFNNQTEMEFLVKISQSLELLSLSQNLIQDSIHNLNSMGSKLNLFSLKYLNLDQNYLTEFKSDIFCHVPSLVGLNLEANNLSRIDLKTNCVNSLDFLNLKSNRFHKIDKNLLSKFKNQKKLRPKFEVYLSDNPFKCDCNLYEFFKYLKEELGVAQNFRVIKDAQNLRCDHEDSLHYSINRPLMDSNLDTICGYPRITTQQFKTTPDQGPYFTAQNKTQPLSTKRPYQTEHHISRLAVLLFCSLLMSATLILVLKLRLQKLWNIIGFKFYRRLNDQNNSSSFNRLSFDGAGNSLREAENLDPNDCREIRKPRRKINFNFRSLLNLFRKKRNLDYYRFDYQSNDSNMIYRLEDRRSDESKFSLTKSILKFKNKENEKQTDVADVVPIISDDEETTKDIMTGIGVLGARNI</sequence>
<dbReference type="SMART" id="SM00369">
    <property type="entry name" value="LRR_TYP"/>
    <property type="match status" value="4"/>
</dbReference>
<dbReference type="EMBL" id="REGN01005111">
    <property type="protein sequence ID" value="RNA14781.1"/>
    <property type="molecule type" value="Genomic_DNA"/>
</dbReference>
<keyword evidence="2 5" id="KW-0732">Signal</keyword>
<evidence type="ECO:0000256" key="1">
    <source>
        <dbReference type="ARBA" id="ARBA00022614"/>
    </source>
</evidence>
<dbReference type="InterPro" id="IPR032675">
    <property type="entry name" value="LRR_dom_sf"/>
</dbReference>
<keyword evidence="1" id="KW-0433">Leucine-rich repeat</keyword>
<dbReference type="InterPro" id="IPR000483">
    <property type="entry name" value="Cys-rich_flank_reg_C"/>
</dbReference>
<dbReference type="InterPro" id="IPR001611">
    <property type="entry name" value="Leu-rich_rpt"/>
</dbReference>
<dbReference type="STRING" id="10195.A0A3M7QUM8"/>
<feature type="chain" id="PRO_5018291056" evidence="5">
    <location>
        <begin position="21"/>
        <end position="536"/>
    </location>
</feature>
<evidence type="ECO:0000256" key="3">
    <source>
        <dbReference type="ARBA" id="ARBA00022737"/>
    </source>
</evidence>
<name>A0A3M7QUM8_BRAPC</name>
<keyword evidence="3" id="KW-0677">Repeat</keyword>
<dbReference type="GO" id="GO:0005886">
    <property type="term" value="C:plasma membrane"/>
    <property type="evidence" value="ECO:0007669"/>
    <property type="project" value="TreeGrafter"/>
</dbReference>
<comment type="caution">
    <text evidence="7">The sequence shown here is derived from an EMBL/GenBank/DDBJ whole genome shotgun (WGS) entry which is preliminary data.</text>
</comment>
<dbReference type="PANTHER" id="PTHR24369:SF210">
    <property type="entry name" value="CHAOPTIN-RELATED"/>
    <property type="match status" value="1"/>
</dbReference>
<feature type="signal peptide" evidence="5">
    <location>
        <begin position="1"/>
        <end position="20"/>
    </location>
</feature>
<evidence type="ECO:0000256" key="5">
    <source>
        <dbReference type="SAM" id="SignalP"/>
    </source>
</evidence>
<dbReference type="PROSITE" id="PS51450">
    <property type="entry name" value="LRR"/>
    <property type="match status" value="2"/>
</dbReference>
<evidence type="ECO:0000256" key="2">
    <source>
        <dbReference type="ARBA" id="ARBA00022729"/>
    </source>
</evidence>
<keyword evidence="4" id="KW-1133">Transmembrane helix</keyword>
<keyword evidence="8" id="KW-1185">Reference proteome</keyword>
<reference evidence="7 8" key="1">
    <citation type="journal article" date="2018" name="Sci. Rep.">
        <title>Genomic signatures of local adaptation to the degree of environmental predictability in rotifers.</title>
        <authorList>
            <person name="Franch-Gras L."/>
            <person name="Hahn C."/>
            <person name="Garcia-Roger E.M."/>
            <person name="Carmona M.J."/>
            <person name="Serra M."/>
            <person name="Gomez A."/>
        </authorList>
    </citation>
    <scope>NUCLEOTIDE SEQUENCE [LARGE SCALE GENOMIC DNA]</scope>
    <source>
        <strain evidence="7">HYR1</strain>
    </source>
</reference>
<organism evidence="7 8">
    <name type="scientific">Brachionus plicatilis</name>
    <name type="common">Marine rotifer</name>
    <name type="synonym">Brachionus muelleri</name>
    <dbReference type="NCBI Taxonomy" id="10195"/>
    <lineage>
        <taxon>Eukaryota</taxon>
        <taxon>Metazoa</taxon>
        <taxon>Spiralia</taxon>
        <taxon>Gnathifera</taxon>
        <taxon>Rotifera</taxon>
        <taxon>Eurotatoria</taxon>
        <taxon>Monogononta</taxon>
        <taxon>Pseudotrocha</taxon>
        <taxon>Ploima</taxon>
        <taxon>Brachionidae</taxon>
        <taxon>Brachionus</taxon>
    </lineage>
</organism>
<dbReference type="Proteomes" id="UP000276133">
    <property type="component" value="Unassembled WGS sequence"/>
</dbReference>
<dbReference type="Pfam" id="PF13855">
    <property type="entry name" value="LRR_8"/>
    <property type="match status" value="2"/>
</dbReference>
<protein>
    <submittedName>
        <fullName evidence="7">Slit-like protein</fullName>
    </submittedName>
</protein>
<dbReference type="SMART" id="SM00082">
    <property type="entry name" value="LRRCT"/>
    <property type="match status" value="1"/>
</dbReference>
<feature type="transmembrane region" description="Helical" evidence="4">
    <location>
        <begin position="360"/>
        <end position="381"/>
    </location>
</feature>
<dbReference type="SUPFAM" id="SSF52058">
    <property type="entry name" value="L domain-like"/>
    <property type="match status" value="1"/>
</dbReference>
<evidence type="ECO:0000256" key="4">
    <source>
        <dbReference type="SAM" id="Phobius"/>
    </source>
</evidence>
<evidence type="ECO:0000313" key="7">
    <source>
        <dbReference type="EMBL" id="RNA14781.1"/>
    </source>
</evidence>
<dbReference type="AlphaFoldDB" id="A0A3M7QUM8"/>
<accession>A0A3M7QUM8</accession>
<gene>
    <name evidence="7" type="ORF">BpHYR1_053587</name>
</gene>
<keyword evidence="4" id="KW-0812">Transmembrane</keyword>